<sequence length="132" mass="14069">MTSGRAVVRAVDVVAGSIDKRDGTAGVGVEYWVQNSFICVGDPDKMQPAERRSKSLPPRALTDWFATLAPPCDEIVEMRRGGGGKRCRRCRGRKGDRCKCLSKAAAAAQKALGSGAERALPVARLRSSVPVA</sequence>
<accession>A0ABN9W354</accession>
<reference evidence="1" key="1">
    <citation type="submission" date="2023-10" db="EMBL/GenBank/DDBJ databases">
        <authorList>
            <person name="Chen Y."/>
            <person name="Shah S."/>
            <person name="Dougan E. K."/>
            <person name="Thang M."/>
            <person name="Chan C."/>
        </authorList>
    </citation>
    <scope>NUCLEOTIDE SEQUENCE [LARGE SCALE GENOMIC DNA]</scope>
</reference>
<keyword evidence="2" id="KW-1185">Reference proteome</keyword>
<organism evidence="1 2">
    <name type="scientific">Prorocentrum cordatum</name>
    <dbReference type="NCBI Taxonomy" id="2364126"/>
    <lineage>
        <taxon>Eukaryota</taxon>
        <taxon>Sar</taxon>
        <taxon>Alveolata</taxon>
        <taxon>Dinophyceae</taxon>
        <taxon>Prorocentrales</taxon>
        <taxon>Prorocentraceae</taxon>
        <taxon>Prorocentrum</taxon>
    </lineage>
</organism>
<gene>
    <name evidence="1" type="ORF">PCOR1329_LOCUS62592</name>
</gene>
<dbReference type="EMBL" id="CAUYUJ010017914">
    <property type="protein sequence ID" value="CAK0879046.1"/>
    <property type="molecule type" value="Genomic_DNA"/>
</dbReference>
<evidence type="ECO:0000313" key="1">
    <source>
        <dbReference type="EMBL" id="CAK0879046.1"/>
    </source>
</evidence>
<proteinExistence type="predicted"/>
<dbReference type="Proteomes" id="UP001189429">
    <property type="component" value="Unassembled WGS sequence"/>
</dbReference>
<name>A0ABN9W354_9DINO</name>
<evidence type="ECO:0000313" key="2">
    <source>
        <dbReference type="Proteomes" id="UP001189429"/>
    </source>
</evidence>
<comment type="caution">
    <text evidence="1">The sequence shown here is derived from an EMBL/GenBank/DDBJ whole genome shotgun (WGS) entry which is preliminary data.</text>
</comment>
<protein>
    <submittedName>
        <fullName evidence="1">Uncharacterized protein</fullName>
    </submittedName>
</protein>